<dbReference type="InterPro" id="IPR036188">
    <property type="entry name" value="FAD/NAD-bd_sf"/>
</dbReference>
<proteinExistence type="predicted"/>
<evidence type="ECO:0000313" key="4">
    <source>
        <dbReference type="EMBL" id="CCH73162.1"/>
    </source>
</evidence>
<dbReference type="EMBL" id="CAJA01000156">
    <property type="protein sequence ID" value="CCH73162.1"/>
    <property type="molecule type" value="Genomic_DNA"/>
</dbReference>
<dbReference type="InterPro" id="IPR002938">
    <property type="entry name" value="FAD-bd"/>
</dbReference>
<dbReference type="SUPFAM" id="SSF51905">
    <property type="entry name" value="FAD/NAD(P)-binding domain"/>
    <property type="match status" value="1"/>
</dbReference>
<dbReference type="OrthoDB" id="9782160at2"/>
<dbReference type="AlphaFoldDB" id="W6JVT9"/>
<dbReference type="PANTHER" id="PTHR13789:SF309">
    <property type="entry name" value="PUTATIVE (AFU_ORTHOLOGUE AFUA_6G14510)-RELATED"/>
    <property type="match status" value="1"/>
</dbReference>
<dbReference type="Gene3D" id="3.50.50.60">
    <property type="entry name" value="FAD/NAD(P)-binding domain"/>
    <property type="match status" value="1"/>
</dbReference>
<dbReference type="PANTHER" id="PTHR13789">
    <property type="entry name" value="MONOOXYGENASE"/>
    <property type="match status" value="1"/>
</dbReference>
<reference evidence="4 5" key="1">
    <citation type="journal article" date="2013" name="ISME J.">
        <title>A metabolic model for members of the genus Tetrasphaera involved in enhanced biological phosphorus removal.</title>
        <authorList>
            <person name="Kristiansen R."/>
            <person name="Nguyen H.T.T."/>
            <person name="Saunders A.M."/>
            <person name="Nielsen J.L."/>
            <person name="Wimmer R."/>
            <person name="Le V.Q."/>
            <person name="McIlroy S.J."/>
            <person name="Petrovski S."/>
            <person name="Seviour R.J."/>
            <person name="Calteau A."/>
            <person name="Nielsen K.L."/>
            <person name="Nielsen P.H."/>
        </authorList>
    </citation>
    <scope>NUCLEOTIDE SEQUENCE [LARGE SCALE GENOMIC DNA]</scope>
    <source>
        <strain evidence="4 5">Ben110</strain>
    </source>
</reference>
<keyword evidence="1" id="KW-0560">Oxidoreductase</keyword>
<comment type="caution">
    <text evidence="4">The sequence shown here is derived from an EMBL/GenBank/DDBJ whole genome shotgun (WGS) entry which is preliminary data.</text>
</comment>
<dbReference type="Pfam" id="PF01494">
    <property type="entry name" value="FAD_binding_3"/>
    <property type="match status" value="1"/>
</dbReference>
<keyword evidence="2" id="KW-0503">Monooxygenase</keyword>
<keyword evidence="5" id="KW-1185">Reference proteome</keyword>
<dbReference type="Proteomes" id="UP000035763">
    <property type="component" value="Unassembled WGS sequence"/>
</dbReference>
<evidence type="ECO:0000259" key="3">
    <source>
        <dbReference type="Pfam" id="PF01494"/>
    </source>
</evidence>
<dbReference type="STRING" id="1193182.BN11_2390002"/>
<dbReference type="PRINTS" id="PR00420">
    <property type="entry name" value="RNGMNOXGNASE"/>
</dbReference>
<evidence type="ECO:0000256" key="2">
    <source>
        <dbReference type="ARBA" id="ARBA00023033"/>
    </source>
</evidence>
<name>W6JVT9_9MICO</name>
<dbReference type="GO" id="GO:0071949">
    <property type="term" value="F:FAD binding"/>
    <property type="evidence" value="ECO:0007669"/>
    <property type="project" value="InterPro"/>
</dbReference>
<dbReference type="GO" id="GO:0004497">
    <property type="term" value="F:monooxygenase activity"/>
    <property type="evidence" value="ECO:0007669"/>
    <property type="project" value="UniProtKB-KW"/>
</dbReference>
<dbReference type="InterPro" id="IPR050493">
    <property type="entry name" value="FAD-dep_Monooxygenase_BioMet"/>
</dbReference>
<organism evidence="4 5">
    <name type="scientific">Nostocoides australiense Ben110</name>
    <dbReference type="NCBI Taxonomy" id="1193182"/>
    <lineage>
        <taxon>Bacteria</taxon>
        <taxon>Bacillati</taxon>
        <taxon>Actinomycetota</taxon>
        <taxon>Actinomycetes</taxon>
        <taxon>Micrococcales</taxon>
        <taxon>Intrasporangiaceae</taxon>
        <taxon>Nostocoides</taxon>
    </lineage>
</organism>
<gene>
    <name evidence="4" type="ORF">BN11_2390002</name>
</gene>
<sequence length="324" mass="33599">MTRIAVVGGGIAGLSLAAALDPDATETTVYESQPERSALGAGLVIWPAALRALTRIGAWDLLRADATPVPPAAIRALSGRILLRTRETGMVIVPRPALLAALHAVLPDSVQVVAREVTDARALDADIVVGADGVRSVVRGLVAPRVAERRATPYAALRGTRSTVPVEVAGEYWGRGGLFGIVPMGAGAYWFTTHRSGLGPEPLDAGALIGEAQAVFAGAAPVIAETLAAAAPDTLATRLWIAPPLPRYRRGRYVVIGDAAHAMTPNLGRGACDAIVDAVTLAGALRTGHVAAWEARRLPVTQAARALSGGIMRMALSGIPSRRR</sequence>
<evidence type="ECO:0000313" key="5">
    <source>
        <dbReference type="Proteomes" id="UP000035763"/>
    </source>
</evidence>
<dbReference type="RefSeq" id="WP_157044166.1">
    <property type="nucleotide sequence ID" value="NZ_HG764815.1"/>
</dbReference>
<evidence type="ECO:0000256" key="1">
    <source>
        <dbReference type="ARBA" id="ARBA00023002"/>
    </source>
</evidence>
<feature type="domain" description="FAD-binding" evidence="3">
    <location>
        <begin position="247"/>
        <end position="285"/>
    </location>
</feature>
<accession>W6JVT9</accession>
<protein>
    <submittedName>
        <fullName evidence="4">FAD binding domain protein</fullName>
    </submittedName>
</protein>